<accession>A0A653L7D1</accession>
<dbReference type="EMBL" id="CABWLC010000016">
    <property type="protein sequence ID" value="VXA86660.1"/>
    <property type="molecule type" value="Genomic_DNA"/>
</dbReference>
<dbReference type="Proteomes" id="UP000439123">
    <property type="component" value="Unassembled WGS sequence"/>
</dbReference>
<dbReference type="AlphaFoldDB" id="A0A653L7D1"/>
<name>A0A653L7D1_AERVE</name>
<gene>
    <name evidence="1" type="ORF">AERO8C_30215</name>
</gene>
<evidence type="ECO:0000313" key="1">
    <source>
        <dbReference type="EMBL" id="VXA86660.1"/>
    </source>
</evidence>
<proteinExistence type="predicted"/>
<protein>
    <submittedName>
        <fullName evidence="1">Uncharacterized protein</fullName>
    </submittedName>
</protein>
<reference evidence="1 2" key="1">
    <citation type="submission" date="2019-10" db="EMBL/GenBank/DDBJ databases">
        <authorList>
            <person name="Karimi E."/>
        </authorList>
    </citation>
    <scope>NUCLEOTIDE SEQUENCE [LARGE SCALE GENOMIC DNA]</scope>
    <source>
        <strain evidence="1">Aeromonas sp. 8C</strain>
    </source>
</reference>
<sequence length="212" mass="23502">MARLEKMHSTRSRLNNRLKDTLLLTRNTKVPKQGLRLDGGAPVVRTGSTGNGVLPVNLAVSHGDLDKLGEVRLRRVLAVRHLAVDVNDGGIGQHGREEVLLLAFNGGAVPLQGHFRQHFTGRQRVVHQRYGFVQRNGELERLVDTLTGRLTRLRVGRDGDDVLELLYQHLVFVTLYEDVADGIGGEGTRGDIALGFTFDADITWSWHGYAPK</sequence>
<evidence type="ECO:0000313" key="2">
    <source>
        <dbReference type="Proteomes" id="UP000439123"/>
    </source>
</evidence>
<organism evidence="1 2">
    <name type="scientific">Aeromonas veronii</name>
    <dbReference type="NCBI Taxonomy" id="654"/>
    <lineage>
        <taxon>Bacteria</taxon>
        <taxon>Pseudomonadati</taxon>
        <taxon>Pseudomonadota</taxon>
        <taxon>Gammaproteobacteria</taxon>
        <taxon>Aeromonadales</taxon>
        <taxon>Aeromonadaceae</taxon>
        <taxon>Aeromonas</taxon>
    </lineage>
</organism>